<name>A0A2C6L0D8_9APIC</name>
<dbReference type="VEuPathDB" id="ToxoDB:CSUI_004736"/>
<feature type="region of interest" description="Disordered" evidence="1">
    <location>
        <begin position="125"/>
        <end position="243"/>
    </location>
</feature>
<evidence type="ECO:0000256" key="1">
    <source>
        <dbReference type="SAM" id="MobiDB-lite"/>
    </source>
</evidence>
<feature type="chain" id="PRO_5012157537" evidence="2">
    <location>
        <begin position="23"/>
        <end position="496"/>
    </location>
</feature>
<gene>
    <name evidence="3" type="ORF">CSUI_004736</name>
</gene>
<dbReference type="RefSeq" id="XP_067923096.1">
    <property type="nucleotide sequence ID" value="XM_068064921.1"/>
</dbReference>
<organism evidence="3 4">
    <name type="scientific">Cystoisospora suis</name>
    <dbReference type="NCBI Taxonomy" id="483139"/>
    <lineage>
        <taxon>Eukaryota</taxon>
        <taxon>Sar</taxon>
        <taxon>Alveolata</taxon>
        <taxon>Apicomplexa</taxon>
        <taxon>Conoidasida</taxon>
        <taxon>Coccidia</taxon>
        <taxon>Eucoccidiorida</taxon>
        <taxon>Eimeriorina</taxon>
        <taxon>Sarcocystidae</taxon>
        <taxon>Cystoisospora</taxon>
    </lineage>
</organism>
<dbReference type="AlphaFoldDB" id="A0A2C6L0D8"/>
<dbReference type="Proteomes" id="UP000221165">
    <property type="component" value="Unassembled WGS sequence"/>
</dbReference>
<keyword evidence="4" id="KW-1185">Reference proteome</keyword>
<sequence length="496" mass="49129">MPVLSSSSLIALTALGPALVKTGSLGGAAAASGATAPGSLLSTGTAAGGGKVLGAALLSKGAATAVKGSSFFSKTGGVAASSSFATGEAAHLTTHGAHLAHVAAKSAGQAGAAGTVGGGGAVLLQPTGGSVHPHPTIAGAGSHHVGHGLPGHHVHRPLGTAHHGTARTHAPRPNARPHNGHARHDTAHHRRHGADRNVDDTSGGGNGGGTTAPAASSGDSSGGAAGGDGSTTTVAGGGEAEGAAGGAANAAAAADAAGAAETGATGGREFTMITTIAGIAFLRWAVGKVCCGGRRQKGDDLTDKAQTRARWLSKRVARWRREEEVMVVLRNDGQSADSTSATPPYPQVYGSTAVAAPVADLTTAGAQIDRRSPSGSVRQDDGSLEKSPISFAGETTSLQEVGDNLRMAGVGGEAQSPAEVCGDGRLKSSGKDLYDGASLHAESETTAANSGEDERSENAQELSQPAQQQTEGLRYIPSERFTIVRRKRGGRMANFL</sequence>
<evidence type="ECO:0000313" key="3">
    <source>
        <dbReference type="EMBL" id="PHJ21413.1"/>
    </source>
</evidence>
<dbReference type="GeneID" id="94428132"/>
<accession>A0A2C6L0D8</accession>
<proteinExistence type="predicted"/>
<feature type="compositionally biased region" description="Basic and acidic residues" evidence="1">
    <location>
        <begin position="368"/>
        <end position="384"/>
    </location>
</feature>
<feature type="signal peptide" evidence="2">
    <location>
        <begin position="1"/>
        <end position="22"/>
    </location>
</feature>
<feature type="compositionally biased region" description="Polar residues" evidence="1">
    <location>
        <begin position="459"/>
        <end position="471"/>
    </location>
</feature>
<feature type="compositionally biased region" description="Basic residues" evidence="1">
    <location>
        <begin position="178"/>
        <end position="193"/>
    </location>
</feature>
<keyword evidence="2" id="KW-0732">Signal</keyword>
<comment type="caution">
    <text evidence="3">The sequence shown here is derived from an EMBL/GenBank/DDBJ whole genome shotgun (WGS) entry which is preliminary data.</text>
</comment>
<dbReference type="OrthoDB" id="331834at2759"/>
<feature type="compositionally biased region" description="Gly residues" evidence="1">
    <location>
        <begin position="220"/>
        <end position="243"/>
    </location>
</feature>
<protein>
    <submittedName>
        <fullName evidence="3">Pk1-interactor 1</fullName>
    </submittedName>
</protein>
<feature type="region of interest" description="Disordered" evidence="1">
    <location>
        <begin position="364"/>
        <end position="397"/>
    </location>
</feature>
<evidence type="ECO:0000256" key="2">
    <source>
        <dbReference type="SAM" id="SignalP"/>
    </source>
</evidence>
<feature type="compositionally biased region" description="Basic residues" evidence="1">
    <location>
        <begin position="144"/>
        <end position="156"/>
    </location>
</feature>
<dbReference type="EMBL" id="MIGC01002258">
    <property type="protein sequence ID" value="PHJ21413.1"/>
    <property type="molecule type" value="Genomic_DNA"/>
</dbReference>
<feature type="region of interest" description="Disordered" evidence="1">
    <location>
        <begin position="441"/>
        <end position="474"/>
    </location>
</feature>
<evidence type="ECO:0000313" key="4">
    <source>
        <dbReference type="Proteomes" id="UP000221165"/>
    </source>
</evidence>
<reference evidence="3 4" key="1">
    <citation type="journal article" date="2017" name="Int. J. Parasitol.">
        <title>The genome of the protozoan parasite Cystoisospora suis and a reverse vaccinology approach to identify vaccine candidates.</title>
        <authorList>
            <person name="Palmieri N."/>
            <person name="Shrestha A."/>
            <person name="Ruttkowski B."/>
            <person name="Beck T."/>
            <person name="Vogl C."/>
            <person name="Tomley F."/>
            <person name="Blake D.P."/>
            <person name="Joachim A."/>
        </authorList>
    </citation>
    <scope>NUCLEOTIDE SEQUENCE [LARGE SCALE GENOMIC DNA]</scope>
    <source>
        <strain evidence="3 4">Wien I</strain>
    </source>
</reference>